<name>A0ABU9IHH3_9SPHN</name>
<evidence type="ECO:0000313" key="3">
    <source>
        <dbReference type="EMBL" id="MEL1251885.1"/>
    </source>
</evidence>
<gene>
    <name evidence="3" type="ORF">AAEO60_14500</name>
</gene>
<dbReference type="InterPro" id="IPR052935">
    <property type="entry name" value="Mg2+_PAP"/>
</dbReference>
<comment type="caution">
    <text evidence="3">The sequence shown here is derived from an EMBL/GenBank/DDBJ whole genome shotgun (WGS) entry which is preliminary data.</text>
</comment>
<feature type="domain" description="Phosphatidate phosphatase APP1 catalytic" evidence="2">
    <location>
        <begin position="135"/>
        <end position="303"/>
    </location>
</feature>
<evidence type="ECO:0000259" key="2">
    <source>
        <dbReference type="Pfam" id="PF09949"/>
    </source>
</evidence>
<protein>
    <submittedName>
        <fullName evidence="3">Phosphatase domain-containing protein</fullName>
    </submittedName>
</protein>
<sequence length="381" mass="41931">MALPFKRPLRVQPFFGHRSRDRLLLSARALHAARPGFEQVSRLRAIRTMVSQFLSSEAHGVRVRLELHGHGEGVLVHEGLTDGEGYVHFDIALDPPWDLPDEPMWELGTVHWDNRHGPQSTEVRVLAPGCESRLAVISDIDDTIIETGVTGGLRSVLRNWRRLFAQLPHERLAVQGADAFYDELGGGVLAEASQHGAKRLPATRRPFFYISSSPWNLFSYLVAFKQVKGLPLGPLKLRDWGLNRKTFGGGSHGRHKQEAIDSILTMYPDMEFALIGDDTQGDLPAFARAVRLHPGRIAAVFLRTVSEHEFTPEEESARDVISQAGVPLWLGRTYEDGIEFLGALGVTPGGETEAIVRTVEQAGESDGSPAHSSVPVQGAKG</sequence>
<reference evidence="3 4" key="1">
    <citation type="submission" date="2024-04" db="EMBL/GenBank/DDBJ databases">
        <title>Aurantiacibacter sp. DGU6 16S ribosomal RNA gene Genome sequencing and assembly.</title>
        <authorList>
            <person name="Park S."/>
        </authorList>
    </citation>
    <scope>NUCLEOTIDE SEQUENCE [LARGE SCALE GENOMIC DNA]</scope>
    <source>
        <strain evidence="3 4">DGU6</strain>
    </source>
</reference>
<accession>A0ABU9IHH3</accession>
<dbReference type="InterPro" id="IPR019236">
    <property type="entry name" value="APP1_cat"/>
</dbReference>
<keyword evidence="4" id="KW-1185">Reference proteome</keyword>
<evidence type="ECO:0000313" key="4">
    <source>
        <dbReference type="Proteomes" id="UP001497045"/>
    </source>
</evidence>
<feature type="region of interest" description="Disordered" evidence="1">
    <location>
        <begin position="361"/>
        <end position="381"/>
    </location>
</feature>
<dbReference type="Pfam" id="PF09949">
    <property type="entry name" value="APP1_cat"/>
    <property type="match status" value="1"/>
</dbReference>
<dbReference type="PANTHER" id="PTHR28208">
    <property type="entry name" value="PHOSPHATIDATE PHOSPHATASE APP1"/>
    <property type="match status" value="1"/>
</dbReference>
<dbReference type="PANTHER" id="PTHR28208:SF3">
    <property type="entry name" value="PHOSPHATIDATE PHOSPHATASE APP1"/>
    <property type="match status" value="1"/>
</dbReference>
<dbReference type="Proteomes" id="UP001497045">
    <property type="component" value="Unassembled WGS sequence"/>
</dbReference>
<dbReference type="RefSeq" id="WP_341674427.1">
    <property type="nucleotide sequence ID" value="NZ_JBBYHV010000002.1"/>
</dbReference>
<proteinExistence type="predicted"/>
<evidence type="ECO:0000256" key="1">
    <source>
        <dbReference type="SAM" id="MobiDB-lite"/>
    </source>
</evidence>
<dbReference type="EMBL" id="JBBYHV010000002">
    <property type="protein sequence ID" value="MEL1251885.1"/>
    <property type="molecule type" value="Genomic_DNA"/>
</dbReference>
<organism evidence="3 4">
    <name type="scientific">Aurantiacibacter gilvus</name>
    <dbReference type="NCBI Taxonomy" id="3139141"/>
    <lineage>
        <taxon>Bacteria</taxon>
        <taxon>Pseudomonadati</taxon>
        <taxon>Pseudomonadota</taxon>
        <taxon>Alphaproteobacteria</taxon>
        <taxon>Sphingomonadales</taxon>
        <taxon>Erythrobacteraceae</taxon>
        <taxon>Aurantiacibacter</taxon>
    </lineage>
</organism>